<dbReference type="EMBL" id="JAVKPH010000038">
    <property type="protein sequence ID" value="MDR5654913.1"/>
    <property type="molecule type" value="Genomic_DNA"/>
</dbReference>
<feature type="domain" description="Hedgehog/Intein (Hint)" evidence="1">
    <location>
        <begin position="163"/>
        <end position="309"/>
    </location>
</feature>
<dbReference type="SUPFAM" id="SSF51294">
    <property type="entry name" value="Hedgehog/intein (Hint) domain"/>
    <property type="match status" value="1"/>
</dbReference>
<evidence type="ECO:0000259" key="1">
    <source>
        <dbReference type="Pfam" id="PF13403"/>
    </source>
</evidence>
<dbReference type="Gene3D" id="2.170.16.10">
    <property type="entry name" value="Hedgehog/Intein (Hint) domain"/>
    <property type="match status" value="1"/>
</dbReference>
<organism evidence="2 3">
    <name type="scientific">Ruixingdingia sedimenti</name>
    <dbReference type="NCBI Taxonomy" id="3073604"/>
    <lineage>
        <taxon>Bacteria</taxon>
        <taxon>Pseudomonadati</taxon>
        <taxon>Pseudomonadota</taxon>
        <taxon>Alphaproteobacteria</taxon>
        <taxon>Rhodobacterales</taxon>
        <taxon>Paracoccaceae</taxon>
        <taxon>Ruixingdingia</taxon>
    </lineage>
</organism>
<sequence>MSIEAASAGTFVVSWSQTEADGVPAPAPDLIRAGAGWRWTGRAVRLDAPGDLLVLQGAAGADELRARAARMVRRLVGAALAPAGGRQDPVSDDLRDDAPEQGFLLTDGRQSYAATVIEVPDAAQRLVMFLGAVPPAGADLWVVRSALDCRPPAAAGPDAGGVICFAPGTLIATPDGPRAIEALRPGDRIDTRDNGPQEILWTGQRRMTGARLYAMPQLRPVRIRAGAMGIGRPDRDLLVSPQHRMLVRGAPAQALFGTPEVLVAAEHLVNGQTVAVDMALREVTYVHVLLEAHQIVLANGLETESFHPAYAALDTLDPASREGLFALMPGLARDPGSYGAPARRNLTAFESAILRHEAA</sequence>
<dbReference type="InterPro" id="IPR036844">
    <property type="entry name" value="Hint_dom_sf"/>
</dbReference>
<name>A0ABU1FED1_9RHOB</name>
<proteinExistence type="predicted"/>
<accession>A0ABU1FED1</accession>
<dbReference type="Proteomes" id="UP001247754">
    <property type="component" value="Unassembled WGS sequence"/>
</dbReference>
<dbReference type="Pfam" id="PF13403">
    <property type="entry name" value="Hint_2"/>
    <property type="match status" value="1"/>
</dbReference>
<reference evidence="2 3" key="1">
    <citation type="submission" date="2023-09" db="EMBL/GenBank/DDBJ databases">
        <title>Xinfangfangia sedmenti sp. nov., isolated the sedment.</title>
        <authorList>
            <person name="Xu L."/>
        </authorList>
    </citation>
    <scope>NUCLEOTIDE SEQUENCE [LARGE SCALE GENOMIC DNA]</scope>
    <source>
        <strain evidence="2 3">LG-4</strain>
    </source>
</reference>
<comment type="caution">
    <text evidence="2">The sequence shown here is derived from an EMBL/GenBank/DDBJ whole genome shotgun (WGS) entry which is preliminary data.</text>
</comment>
<evidence type="ECO:0000313" key="3">
    <source>
        <dbReference type="Proteomes" id="UP001247754"/>
    </source>
</evidence>
<protein>
    <submittedName>
        <fullName evidence="2">Hint domain-containing protein</fullName>
    </submittedName>
</protein>
<gene>
    <name evidence="2" type="ORF">RGD00_20070</name>
</gene>
<keyword evidence="3" id="KW-1185">Reference proteome</keyword>
<dbReference type="InterPro" id="IPR028992">
    <property type="entry name" value="Hedgehog/Intein_dom"/>
</dbReference>
<dbReference type="RefSeq" id="WP_310459055.1">
    <property type="nucleotide sequence ID" value="NZ_JAVKPH010000038.1"/>
</dbReference>
<evidence type="ECO:0000313" key="2">
    <source>
        <dbReference type="EMBL" id="MDR5654913.1"/>
    </source>
</evidence>